<feature type="non-terminal residue" evidence="2">
    <location>
        <position position="1"/>
    </location>
</feature>
<name>A0A843W755_COLES</name>
<organism evidence="2 3">
    <name type="scientific">Colocasia esculenta</name>
    <name type="common">Wild taro</name>
    <name type="synonym">Arum esculentum</name>
    <dbReference type="NCBI Taxonomy" id="4460"/>
    <lineage>
        <taxon>Eukaryota</taxon>
        <taxon>Viridiplantae</taxon>
        <taxon>Streptophyta</taxon>
        <taxon>Embryophyta</taxon>
        <taxon>Tracheophyta</taxon>
        <taxon>Spermatophyta</taxon>
        <taxon>Magnoliopsida</taxon>
        <taxon>Liliopsida</taxon>
        <taxon>Araceae</taxon>
        <taxon>Aroideae</taxon>
        <taxon>Colocasieae</taxon>
        <taxon>Colocasia</taxon>
    </lineage>
</organism>
<protein>
    <submittedName>
        <fullName evidence="2">Uncharacterized protein</fullName>
    </submittedName>
</protein>
<feature type="region of interest" description="Disordered" evidence="1">
    <location>
        <begin position="48"/>
        <end position="81"/>
    </location>
</feature>
<reference evidence="2" key="1">
    <citation type="submission" date="2017-07" db="EMBL/GenBank/DDBJ databases">
        <title>Taro Niue Genome Assembly and Annotation.</title>
        <authorList>
            <person name="Atibalentja N."/>
            <person name="Keating K."/>
            <person name="Fields C.J."/>
        </authorList>
    </citation>
    <scope>NUCLEOTIDE SEQUENCE</scope>
    <source>
        <strain evidence="2">Niue_2</strain>
        <tissue evidence="2">Leaf</tissue>
    </source>
</reference>
<accession>A0A843W755</accession>
<dbReference type="AlphaFoldDB" id="A0A843W755"/>
<feature type="compositionally biased region" description="Acidic residues" evidence="1">
    <location>
        <begin position="60"/>
        <end position="81"/>
    </location>
</feature>
<gene>
    <name evidence="2" type="ORF">Taro_031683</name>
</gene>
<evidence type="ECO:0000256" key="1">
    <source>
        <dbReference type="SAM" id="MobiDB-lite"/>
    </source>
</evidence>
<proteinExistence type="predicted"/>
<keyword evidence="3" id="KW-1185">Reference proteome</keyword>
<sequence length="211" mass="23092">TPEEVNAELFQEDLVENVELTTHIGEDEFEAPISLSQGNEVEEVDPCEIKGSIGRRTDIECESSDEEEEYTSDECEDDDEDEVELDISSSSEEEIYGAWSTTGLQFWEEPPWEGFVPGISFWFFVCLGEFTPPHPIVPVAGPSSVHPPVAPGSGSGQSTPSPTTVVGPVPEDAVSLQEGGSSFYDSTLREVWINGDKIELAQASQFITRTI</sequence>
<evidence type="ECO:0000313" key="2">
    <source>
        <dbReference type="EMBL" id="MQL98969.1"/>
    </source>
</evidence>
<dbReference type="Proteomes" id="UP000652761">
    <property type="component" value="Unassembled WGS sequence"/>
</dbReference>
<dbReference type="EMBL" id="NMUH01002275">
    <property type="protein sequence ID" value="MQL98969.1"/>
    <property type="molecule type" value="Genomic_DNA"/>
</dbReference>
<comment type="caution">
    <text evidence="2">The sequence shown here is derived from an EMBL/GenBank/DDBJ whole genome shotgun (WGS) entry which is preliminary data.</text>
</comment>
<evidence type="ECO:0000313" key="3">
    <source>
        <dbReference type="Proteomes" id="UP000652761"/>
    </source>
</evidence>